<organism evidence="1 2">
    <name type="scientific">Methylomarinovum tepidoasis</name>
    <dbReference type="NCBI Taxonomy" id="2840183"/>
    <lineage>
        <taxon>Bacteria</taxon>
        <taxon>Pseudomonadati</taxon>
        <taxon>Pseudomonadota</taxon>
        <taxon>Gammaproteobacteria</taxon>
        <taxon>Methylococcales</taxon>
        <taxon>Methylothermaceae</taxon>
        <taxon>Methylomarinovum</taxon>
    </lineage>
</organism>
<sequence>MTNGKDGALAAADPRQVDLHRVFYRYFDILPADSEALRREVYKLRFQVYCVETGFERAEDCPEVIENGRPVNLETDEYDARSAHYLVRHRRTGLYAATVRLVLPDPADIMASYPIEKHCPLDEPVTDPAVRRHLAEISRFAVSKEFKRRRGEQKTLAGIGPEPEVYFAPDERRLLPHMTVGLFAGIVRMTRAHDITHWYAVMEPALLRLLRLFGIRFLPIGPDVDYHGLRRPCLAEVDKVLPMIRKVNRPVWELITDRGRYA</sequence>
<dbReference type="InterPro" id="IPR016181">
    <property type="entry name" value="Acyl_CoA_acyltransferase"/>
</dbReference>
<evidence type="ECO:0008006" key="3">
    <source>
        <dbReference type="Google" id="ProtNLM"/>
    </source>
</evidence>
<dbReference type="Pfam" id="PF13444">
    <property type="entry name" value="Acetyltransf_5"/>
    <property type="match status" value="1"/>
</dbReference>
<dbReference type="AlphaFoldDB" id="A0AAU9BYS6"/>
<evidence type="ECO:0000313" key="2">
    <source>
        <dbReference type="Proteomes" id="UP001321450"/>
    </source>
</evidence>
<dbReference type="EMBL" id="AP024718">
    <property type="protein sequence ID" value="BCX88708.1"/>
    <property type="molecule type" value="Genomic_DNA"/>
</dbReference>
<dbReference type="KEGG" id="meiy:MIN45_P1077"/>
<dbReference type="NCBIfam" id="TIGR03694">
    <property type="entry name" value="exosort_acyl"/>
    <property type="match status" value="1"/>
</dbReference>
<dbReference type="InterPro" id="IPR022484">
    <property type="entry name" value="PEP-CTERM/exosrtase_acylTfrase"/>
</dbReference>
<name>A0AAU9BYS6_9GAMM</name>
<reference evidence="2" key="1">
    <citation type="journal article" date="2024" name="Int. J. Syst. Evol. Microbiol.">
        <title>Methylomarinovum tepidoasis sp. nov., a moderately thermophilic methanotroph of the family Methylothermaceae isolated from a deep-sea hydrothermal field.</title>
        <authorList>
            <person name="Hirayama H."/>
            <person name="Takaki Y."/>
            <person name="Abe M."/>
            <person name="Miyazaki M."/>
            <person name="Uematsu K."/>
            <person name="Matsui Y."/>
            <person name="Takai K."/>
        </authorList>
    </citation>
    <scope>NUCLEOTIDE SEQUENCE [LARGE SCALE GENOMIC DNA]</scope>
    <source>
        <strain evidence="2">IN45</strain>
    </source>
</reference>
<gene>
    <name evidence="1" type="ORF">MIN45_P1077</name>
</gene>
<evidence type="ECO:0000313" key="1">
    <source>
        <dbReference type="EMBL" id="BCX88708.1"/>
    </source>
</evidence>
<proteinExistence type="predicted"/>
<keyword evidence="2" id="KW-1185">Reference proteome</keyword>
<dbReference type="SUPFAM" id="SSF55729">
    <property type="entry name" value="Acyl-CoA N-acyltransferases (Nat)"/>
    <property type="match status" value="1"/>
</dbReference>
<accession>A0AAU9BYS6</accession>
<protein>
    <recommendedName>
        <fullName evidence="3">PEP-CTERM/exosortase system-associated acyltransferase</fullName>
    </recommendedName>
</protein>
<dbReference type="Gene3D" id="3.40.630.30">
    <property type="match status" value="1"/>
</dbReference>
<dbReference type="RefSeq" id="WP_286293949.1">
    <property type="nucleotide sequence ID" value="NZ_AP024718.1"/>
</dbReference>
<dbReference type="Proteomes" id="UP001321450">
    <property type="component" value="Chromosome"/>
</dbReference>